<dbReference type="InterPro" id="IPR046848">
    <property type="entry name" value="E_motif"/>
</dbReference>
<accession>A0AAD3XSL2</accession>
<dbReference type="FunFam" id="1.25.40.10:FF:000196">
    <property type="entry name" value="Pentatricopeptide repeat-containing protein At4g14850"/>
    <property type="match status" value="1"/>
</dbReference>
<dbReference type="AlphaFoldDB" id="A0AAD3XSL2"/>
<evidence type="ECO:0000313" key="4">
    <source>
        <dbReference type="EMBL" id="GMH14700.1"/>
    </source>
</evidence>
<comment type="caution">
    <text evidence="4">The sequence shown here is derived from an EMBL/GenBank/DDBJ whole genome shotgun (WGS) entry which is preliminary data.</text>
</comment>
<comment type="similarity">
    <text evidence="2">Belongs to the PPR family. PCMP-E subfamily.</text>
</comment>
<dbReference type="InterPro" id="IPR011990">
    <property type="entry name" value="TPR-like_helical_dom_sf"/>
</dbReference>
<dbReference type="NCBIfam" id="TIGR00756">
    <property type="entry name" value="PPR"/>
    <property type="match status" value="4"/>
</dbReference>
<evidence type="ECO:0000313" key="5">
    <source>
        <dbReference type="Proteomes" id="UP001279734"/>
    </source>
</evidence>
<dbReference type="Proteomes" id="UP001279734">
    <property type="component" value="Unassembled WGS sequence"/>
</dbReference>
<dbReference type="PROSITE" id="PS51375">
    <property type="entry name" value="PPR"/>
    <property type="match status" value="3"/>
</dbReference>
<dbReference type="InterPro" id="IPR002885">
    <property type="entry name" value="PPR_rpt"/>
</dbReference>
<dbReference type="PROSITE" id="PS51257">
    <property type="entry name" value="PROKAR_LIPOPROTEIN"/>
    <property type="match status" value="1"/>
</dbReference>
<feature type="repeat" description="PPR" evidence="3">
    <location>
        <begin position="107"/>
        <end position="141"/>
    </location>
</feature>
<reference evidence="4" key="1">
    <citation type="submission" date="2023-05" db="EMBL/GenBank/DDBJ databases">
        <title>Nepenthes gracilis genome sequencing.</title>
        <authorList>
            <person name="Fukushima K."/>
        </authorList>
    </citation>
    <scope>NUCLEOTIDE SEQUENCE</scope>
    <source>
        <strain evidence="4">SING2019-196</strain>
    </source>
</reference>
<sequence>MKQHDQVSWTSIISGCAQNGHGVEAILLFKKMLQTGAKPNCFTYVSVISASTEMEASVAQGRSFHAHVTQLGFETNNFVLSSLIDCYSKCGSVDQAASIFSAITNRDIIIYNSMISGYSQNLCYEEAFKLFIRMRSEDISLTDHSLSSILNACGSQTALQQGRQVHSMITKLGSESNVFAASALVDMYSKCGSVDEARCVFEQTVEKNSVLWTSIFSGYAWNGRVSEGLELFDQFLKEEGLVPDHICFTAILSACNHAGYLDRGLEYFRKMARDYGLIPELDQYACLVDLYARKGHLRKAKQFMEEMPFIPNDVMLSSFLSSCKIYGAVEMARETADQLFKMQPYNAAAYITMARMYAEADLWDEVNEIRKLINGKGLWKNAGSSWIEV</sequence>
<dbReference type="EMBL" id="BSYO01000014">
    <property type="protein sequence ID" value="GMH14700.1"/>
    <property type="molecule type" value="Genomic_DNA"/>
</dbReference>
<protein>
    <recommendedName>
        <fullName evidence="6">Pentatricopeptide repeat-containing protein</fullName>
    </recommendedName>
</protein>
<evidence type="ECO:0008006" key="6">
    <source>
        <dbReference type="Google" id="ProtNLM"/>
    </source>
</evidence>
<organism evidence="4 5">
    <name type="scientific">Nepenthes gracilis</name>
    <name type="common">Slender pitcher plant</name>
    <dbReference type="NCBI Taxonomy" id="150966"/>
    <lineage>
        <taxon>Eukaryota</taxon>
        <taxon>Viridiplantae</taxon>
        <taxon>Streptophyta</taxon>
        <taxon>Embryophyta</taxon>
        <taxon>Tracheophyta</taxon>
        <taxon>Spermatophyta</taxon>
        <taxon>Magnoliopsida</taxon>
        <taxon>eudicotyledons</taxon>
        <taxon>Gunneridae</taxon>
        <taxon>Pentapetalae</taxon>
        <taxon>Caryophyllales</taxon>
        <taxon>Nepenthaceae</taxon>
        <taxon>Nepenthes</taxon>
    </lineage>
</organism>
<feature type="repeat" description="PPR" evidence="3">
    <location>
        <begin position="5"/>
        <end position="39"/>
    </location>
</feature>
<dbReference type="GO" id="GO:0009451">
    <property type="term" value="P:RNA modification"/>
    <property type="evidence" value="ECO:0007669"/>
    <property type="project" value="InterPro"/>
</dbReference>
<proteinExistence type="inferred from homology"/>
<dbReference type="PANTHER" id="PTHR47926">
    <property type="entry name" value="PENTATRICOPEPTIDE REPEAT-CONTAINING PROTEIN"/>
    <property type="match status" value="1"/>
</dbReference>
<evidence type="ECO:0000256" key="1">
    <source>
        <dbReference type="ARBA" id="ARBA00022737"/>
    </source>
</evidence>
<keyword evidence="5" id="KW-1185">Reference proteome</keyword>
<dbReference type="Pfam" id="PF20431">
    <property type="entry name" value="E_motif"/>
    <property type="match status" value="1"/>
</dbReference>
<evidence type="ECO:0000256" key="3">
    <source>
        <dbReference type="PROSITE-ProRule" id="PRU00708"/>
    </source>
</evidence>
<name>A0AAD3XSL2_NEPGR</name>
<dbReference type="InterPro" id="IPR046960">
    <property type="entry name" value="PPR_At4g14850-like_plant"/>
</dbReference>
<dbReference type="GO" id="GO:0003723">
    <property type="term" value="F:RNA binding"/>
    <property type="evidence" value="ECO:0007669"/>
    <property type="project" value="InterPro"/>
</dbReference>
<dbReference type="Gene3D" id="1.25.40.10">
    <property type="entry name" value="Tetratricopeptide repeat domain"/>
    <property type="match status" value="4"/>
</dbReference>
<dbReference type="Pfam" id="PF13041">
    <property type="entry name" value="PPR_2"/>
    <property type="match status" value="2"/>
</dbReference>
<evidence type="ECO:0000256" key="2">
    <source>
        <dbReference type="ARBA" id="ARBA00061659"/>
    </source>
</evidence>
<feature type="repeat" description="PPR" evidence="3">
    <location>
        <begin position="208"/>
        <end position="243"/>
    </location>
</feature>
<dbReference type="Pfam" id="PF01535">
    <property type="entry name" value="PPR"/>
    <property type="match status" value="5"/>
</dbReference>
<dbReference type="FunFam" id="1.25.40.10:FF:000090">
    <property type="entry name" value="Pentatricopeptide repeat-containing protein, chloroplastic"/>
    <property type="match status" value="1"/>
</dbReference>
<gene>
    <name evidence="4" type="ORF">Nepgr_016541</name>
</gene>
<keyword evidence="1" id="KW-0677">Repeat</keyword>